<dbReference type="KEGG" id="sla:SERLADRAFT_415807"/>
<organism>
    <name type="scientific">Serpula lacrymans var. lacrymans (strain S7.9)</name>
    <name type="common">Dry rot fungus</name>
    <dbReference type="NCBI Taxonomy" id="578457"/>
    <lineage>
        <taxon>Eukaryota</taxon>
        <taxon>Fungi</taxon>
        <taxon>Dikarya</taxon>
        <taxon>Basidiomycota</taxon>
        <taxon>Agaricomycotina</taxon>
        <taxon>Agaricomycetes</taxon>
        <taxon>Agaricomycetidae</taxon>
        <taxon>Boletales</taxon>
        <taxon>Coniophorineae</taxon>
        <taxon>Serpulaceae</taxon>
        <taxon>Serpula</taxon>
    </lineage>
</organism>
<dbReference type="OrthoDB" id="9978173at2759"/>
<feature type="region of interest" description="Disordered" evidence="1">
    <location>
        <begin position="26"/>
        <end position="54"/>
    </location>
</feature>
<dbReference type="EMBL" id="GL945434">
    <property type="protein sequence ID" value="EGO24874.1"/>
    <property type="molecule type" value="Genomic_DNA"/>
</dbReference>
<dbReference type="PANTHER" id="PTHR31252">
    <property type="entry name" value="DUF4419 DOMAIN-CONTAINING PROTEIN"/>
    <property type="match status" value="1"/>
</dbReference>
<reference evidence="2" key="1">
    <citation type="submission" date="2011-04" db="EMBL/GenBank/DDBJ databases">
        <title>Evolution of plant cell wall degrading machinery underlies the functional diversity of forest fungi.</title>
        <authorList>
            <consortium name="US DOE Joint Genome Institute (JGI-PGF)"/>
            <person name="Eastwood D.C."/>
            <person name="Floudas D."/>
            <person name="Binder M."/>
            <person name="Majcherczyk A."/>
            <person name="Schneider P."/>
            <person name="Aerts A."/>
            <person name="Asiegbu F.O."/>
            <person name="Baker S.E."/>
            <person name="Barry K."/>
            <person name="Bendiksby M."/>
            <person name="Blumentritt M."/>
            <person name="Coutinho P.M."/>
            <person name="Cullen D."/>
            <person name="Cullen D."/>
            <person name="Gathman A."/>
            <person name="Goodell B."/>
            <person name="Henrissat B."/>
            <person name="Ihrmark K."/>
            <person name="Kauserud H."/>
            <person name="Kohler A."/>
            <person name="LaButti K."/>
            <person name="Lapidus A."/>
            <person name="Lavin J.L."/>
            <person name="Lee Y.-H."/>
            <person name="Lindquist E."/>
            <person name="Lilly W."/>
            <person name="Lucas S."/>
            <person name="Morin E."/>
            <person name="Murat C."/>
            <person name="Oguiza J.A."/>
            <person name="Park J."/>
            <person name="Pisabarro A.G."/>
            <person name="Riley R."/>
            <person name="Rosling A."/>
            <person name="Salamov A."/>
            <person name="Schmidt O."/>
            <person name="Schmutz J."/>
            <person name="Skrede I."/>
            <person name="Stenlid J."/>
            <person name="Wiebenga A."/>
            <person name="Xie X."/>
            <person name="Kues U."/>
            <person name="Hibbett D.S."/>
            <person name="Hoffmeister D."/>
            <person name="Hogberg N."/>
            <person name="Martin F."/>
            <person name="Grigoriev I.V."/>
            <person name="Watkinson S.C."/>
        </authorList>
    </citation>
    <scope>NUCLEOTIDE SEQUENCE</scope>
    <source>
        <strain evidence="2">S7.9</strain>
    </source>
</reference>
<feature type="compositionally biased region" description="Polar residues" evidence="1">
    <location>
        <begin position="28"/>
        <end position="54"/>
    </location>
</feature>
<accession>F8NVN6</accession>
<dbReference type="Pfam" id="PF14388">
    <property type="entry name" value="DUF4419"/>
    <property type="match status" value="1"/>
</dbReference>
<dbReference type="InterPro" id="IPR025533">
    <property type="entry name" value="DUF4419"/>
</dbReference>
<protein>
    <recommendedName>
        <fullName evidence="3">DUF4419 domain-containing protein</fullName>
    </recommendedName>
</protein>
<proteinExistence type="predicted"/>
<evidence type="ECO:0000313" key="2">
    <source>
        <dbReference type="EMBL" id="EGO24874.1"/>
    </source>
</evidence>
<sequence>MDYASNILQAIWDIFPCGRRRRLPQKPASPTLTTLPHSSGNSLKSRTSFDSSQTLSPTSITFSTAPHVAIPFPETKYITSSQFLREACPDVHAQCKEILHSSICVPLDDIIPQRNGFVHTVLECYNNHRALIIRPDDVWLAILTQFSCLVNGNAEAQRALFCLHDGEKELSICLKTKEGGVDMEGVVHSFVGAMTEEIQKNIIDPELRQWILPAFSTTTATDIAIGGMMMMATVKKYFSYHIMFLCGIPQVTLEGEKRDWEYLLNRLEKIKEFGPEAVAWYHLLHPILSRFVKAFDDPSSPENYDFWSKVANFEKFGSGPTWLSGWITAFMVFDEKGCWKADESKMQDGVLILDGVSYPLLDSDEVPSGYAQVDVMLQLKEGGKNYLTCLVAGSVGTRICSSGDKVLSGTGKRDAARPTPAWWWVMKKDKGDEITSDPQNVDSKSEDAEKFNLAFGLNREGSLWC</sequence>
<dbReference type="RefSeq" id="XP_007318893.1">
    <property type="nucleotide sequence ID" value="XM_007318831.1"/>
</dbReference>
<dbReference type="Proteomes" id="UP000008064">
    <property type="component" value="Unassembled WGS sequence"/>
</dbReference>
<dbReference type="AlphaFoldDB" id="F8NVN6"/>
<gene>
    <name evidence="2" type="ORF">SERLADRAFT_415807</name>
</gene>
<dbReference type="PANTHER" id="PTHR31252:SF11">
    <property type="entry name" value="DUF4419 DOMAIN-CONTAINING PROTEIN"/>
    <property type="match status" value="1"/>
</dbReference>
<dbReference type="HOGENOM" id="CLU_037155_3_0_1"/>
<evidence type="ECO:0008006" key="3">
    <source>
        <dbReference type="Google" id="ProtNLM"/>
    </source>
</evidence>
<evidence type="ECO:0000256" key="1">
    <source>
        <dbReference type="SAM" id="MobiDB-lite"/>
    </source>
</evidence>
<dbReference type="GeneID" id="18813407"/>
<name>F8NVN6_SERL9</name>